<dbReference type="EMBL" id="JOKH01000008">
    <property type="protein sequence ID" value="KEQ14021.1"/>
    <property type="molecule type" value="Genomic_DNA"/>
</dbReference>
<keyword evidence="6 8" id="KW-1133">Transmembrane helix</keyword>
<evidence type="ECO:0000256" key="3">
    <source>
        <dbReference type="ARBA" id="ARBA00022475"/>
    </source>
</evidence>
<dbReference type="OrthoDB" id="1627372at2"/>
<evidence type="ECO:0000256" key="7">
    <source>
        <dbReference type="ARBA" id="ARBA00023136"/>
    </source>
</evidence>
<feature type="transmembrane region" description="Helical" evidence="8">
    <location>
        <begin position="207"/>
        <end position="229"/>
    </location>
</feature>
<evidence type="ECO:0000256" key="2">
    <source>
        <dbReference type="ARBA" id="ARBA00022448"/>
    </source>
</evidence>
<feature type="transmembrane region" description="Helical" evidence="8">
    <location>
        <begin position="412"/>
        <end position="431"/>
    </location>
</feature>
<keyword evidence="2" id="KW-0813">Transport</keyword>
<keyword evidence="5 8" id="KW-0812">Transmembrane</keyword>
<keyword evidence="7 8" id="KW-0472">Membrane</keyword>
<name>A0A081N6E8_9GAMM</name>
<dbReference type="Pfam" id="PF03222">
    <property type="entry name" value="Trp_Tyr_perm"/>
    <property type="match status" value="1"/>
</dbReference>
<evidence type="ECO:0008006" key="11">
    <source>
        <dbReference type="Google" id="ProtNLM"/>
    </source>
</evidence>
<comment type="caution">
    <text evidence="9">The sequence shown here is derived from an EMBL/GenBank/DDBJ whole genome shotgun (WGS) entry which is preliminary data.</text>
</comment>
<dbReference type="GO" id="GO:0003333">
    <property type="term" value="P:amino acid transmembrane transport"/>
    <property type="evidence" value="ECO:0007669"/>
    <property type="project" value="InterPro"/>
</dbReference>
<accession>A0A081N6E8</accession>
<protein>
    <recommendedName>
        <fullName evidence="11">Serine/threonine protein kinase</fullName>
    </recommendedName>
</protein>
<dbReference type="PANTHER" id="PTHR35334:SF2">
    <property type="entry name" value="SERINE TRANSPORTER SDAC"/>
    <property type="match status" value="1"/>
</dbReference>
<dbReference type="STRING" id="1137799.GZ78_25615"/>
<feature type="transmembrane region" description="Helical" evidence="8">
    <location>
        <begin position="353"/>
        <end position="373"/>
    </location>
</feature>
<evidence type="ECO:0000313" key="10">
    <source>
        <dbReference type="Proteomes" id="UP000028073"/>
    </source>
</evidence>
<evidence type="ECO:0000256" key="4">
    <source>
        <dbReference type="ARBA" id="ARBA00022519"/>
    </source>
</evidence>
<feature type="transmembrane region" description="Helical" evidence="8">
    <location>
        <begin position="306"/>
        <end position="333"/>
    </location>
</feature>
<feature type="transmembrane region" description="Helical" evidence="8">
    <location>
        <begin position="143"/>
        <end position="160"/>
    </location>
</feature>
<sequence length="432" mass="48347">MSNQGIEAKRSIDKYSKSEWTAKDTGWMFSHIGTGIGAGLLYLPIAAGSGGIWPLFFMILVSGPMVFLTHRGLTRFCLSSQKPESDIGSIVRERFGEKVGHWLMLVCFLSMFPVLLLYTIGISNVTESFLLHQLEWEGELNRPLLVFILVVGMIALFCGSEQKLLKLISSLVFPLTVILLCMGLYLIPQWRMDFIQQEVMAIDVVKTFLLTLPVLVFSFYHAPICSSFAQSYRRRIPELHQCIAKTDKIHFKSSMILLMITLFFVLSCILALTPEQIEQARVQNLPTLSILANQPGNRFFSSLAPIIAFVAILTSFFGFFLGTIEVLNGFIGVGLEKFRPGQLTTPSFRPRRLSLFLVAFGCWIAGVGNWSVLMILDAIVAPMMAIILFFIPVIGLYNSNTLRQYRNTRNDLFVVVMGGVVVAGFLVSQVLK</sequence>
<keyword evidence="4" id="KW-0997">Cell inner membrane</keyword>
<dbReference type="PANTHER" id="PTHR35334">
    <property type="entry name" value="SERINE TRANSPORTER"/>
    <property type="match status" value="1"/>
</dbReference>
<evidence type="ECO:0000256" key="8">
    <source>
        <dbReference type="SAM" id="Phobius"/>
    </source>
</evidence>
<proteinExistence type="predicted"/>
<dbReference type="AlphaFoldDB" id="A0A081N6E8"/>
<feature type="transmembrane region" description="Helical" evidence="8">
    <location>
        <begin position="249"/>
        <end position="272"/>
    </location>
</feature>
<evidence type="ECO:0000256" key="1">
    <source>
        <dbReference type="ARBA" id="ARBA00004429"/>
    </source>
</evidence>
<feature type="transmembrane region" description="Helical" evidence="8">
    <location>
        <begin position="167"/>
        <end position="187"/>
    </location>
</feature>
<evidence type="ECO:0000256" key="5">
    <source>
        <dbReference type="ARBA" id="ARBA00022692"/>
    </source>
</evidence>
<dbReference type="eggNOG" id="COG0814">
    <property type="taxonomic scope" value="Bacteria"/>
</dbReference>
<dbReference type="RefSeq" id="WP_034841801.1">
    <property type="nucleotide sequence ID" value="NZ_JOKH01000008.1"/>
</dbReference>
<evidence type="ECO:0000256" key="6">
    <source>
        <dbReference type="ARBA" id="ARBA00022989"/>
    </source>
</evidence>
<evidence type="ECO:0000313" key="9">
    <source>
        <dbReference type="EMBL" id="KEQ14021.1"/>
    </source>
</evidence>
<feature type="transmembrane region" description="Helical" evidence="8">
    <location>
        <begin position="379"/>
        <end position="400"/>
    </location>
</feature>
<organism evidence="9 10">
    <name type="scientific">Endozoicomonas numazuensis</name>
    <dbReference type="NCBI Taxonomy" id="1137799"/>
    <lineage>
        <taxon>Bacteria</taxon>
        <taxon>Pseudomonadati</taxon>
        <taxon>Pseudomonadota</taxon>
        <taxon>Gammaproteobacteria</taxon>
        <taxon>Oceanospirillales</taxon>
        <taxon>Endozoicomonadaceae</taxon>
        <taxon>Endozoicomonas</taxon>
    </lineage>
</organism>
<feature type="transmembrane region" description="Helical" evidence="8">
    <location>
        <begin position="51"/>
        <end position="69"/>
    </location>
</feature>
<keyword evidence="3" id="KW-1003">Cell membrane</keyword>
<dbReference type="InterPro" id="IPR018227">
    <property type="entry name" value="Amino_acid_transport_2"/>
</dbReference>
<feature type="transmembrane region" description="Helical" evidence="8">
    <location>
        <begin position="102"/>
        <end position="123"/>
    </location>
</feature>
<reference evidence="9 10" key="1">
    <citation type="submission" date="2014-06" db="EMBL/GenBank/DDBJ databases">
        <title>Whole Genome Sequences of Three Symbiotic Endozoicomonas Bacteria.</title>
        <authorList>
            <person name="Neave M.J."/>
            <person name="Apprill A."/>
            <person name="Voolstra C.R."/>
        </authorList>
    </citation>
    <scope>NUCLEOTIDE SEQUENCE [LARGE SCALE GENOMIC DNA]</scope>
    <source>
        <strain evidence="9 10">DSM 25634</strain>
    </source>
</reference>
<comment type="subcellular location">
    <subcellularLocation>
        <location evidence="1">Cell inner membrane</location>
        <topology evidence="1">Multi-pass membrane protein</topology>
    </subcellularLocation>
</comment>
<dbReference type="GO" id="GO:0005886">
    <property type="term" value="C:plasma membrane"/>
    <property type="evidence" value="ECO:0007669"/>
    <property type="project" value="UniProtKB-SubCell"/>
</dbReference>
<dbReference type="Proteomes" id="UP000028073">
    <property type="component" value="Unassembled WGS sequence"/>
</dbReference>
<gene>
    <name evidence="9" type="ORF">GZ78_25615</name>
</gene>
<keyword evidence="10" id="KW-1185">Reference proteome</keyword>
<feature type="transmembrane region" description="Helical" evidence="8">
    <location>
        <begin position="26"/>
        <end position="45"/>
    </location>
</feature>